<comment type="caution">
    <text evidence="2">The sequence shown here is derived from an EMBL/GenBank/DDBJ whole genome shotgun (WGS) entry which is preliminary data.</text>
</comment>
<organism evidence="2 3">
    <name type="scientific">Favolaschia claudopus</name>
    <dbReference type="NCBI Taxonomy" id="2862362"/>
    <lineage>
        <taxon>Eukaryota</taxon>
        <taxon>Fungi</taxon>
        <taxon>Dikarya</taxon>
        <taxon>Basidiomycota</taxon>
        <taxon>Agaricomycotina</taxon>
        <taxon>Agaricomycetes</taxon>
        <taxon>Agaricomycetidae</taxon>
        <taxon>Agaricales</taxon>
        <taxon>Marasmiineae</taxon>
        <taxon>Mycenaceae</taxon>
        <taxon>Favolaschia</taxon>
    </lineage>
</organism>
<evidence type="ECO:0000256" key="1">
    <source>
        <dbReference type="SAM" id="MobiDB-lite"/>
    </source>
</evidence>
<gene>
    <name evidence="2" type="ORF">R3P38DRAFT_2772200</name>
</gene>
<dbReference type="Proteomes" id="UP001362999">
    <property type="component" value="Unassembled WGS sequence"/>
</dbReference>
<feature type="region of interest" description="Disordered" evidence="1">
    <location>
        <begin position="15"/>
        <end position="47"/>
    </location>
</feature>
<protein>
    <recommendedName>
        <fullName evidence="4">Core-binding (CB) domain-containing protein</fullName>
    </recommendedName>
</protein>
<sequence>MRAHSPSLSPGFYASPVPAHFRKAPQLSTPTIKERESTDTPDPKQIPTTRRVIQRGLDSVPKILQPWHQHGRSLAIPMGFTLSNPAITAINHALHHGWASSTLTNYGHALERFRAFCAAEKIPSISSYPPTSSCSAPLRHLVPASIPDQRRATTLSRFEVWAALGAIQVAEADGVSKNEPHQSAMLL</sequence>
<feature type="compositionally biased region" description="Basic and acidic residues" evidence="1">
    <location>
        <begin position="32"/>
        <end position="42"/>
    </location>
</feature>
<evidence type="ECO:0008006" key="4">
    <source>
        <dbReference type="Google" id="ProtNLM"/>
    </source>
</evidence>
<reference evidence="2 3" key="1">
    <citation type="journal article" date="2024" name="J Genomics">
        <title>Draft genome sequencing and assembly of Favolaschia claudopus CIRM-BRFM 2984 isolated from oak limbs.</title>
        <authorList>
            <person name="Navarro D."/>
            <person name="Drula E."/>
            <person name="Chaduli D."/>
            <person name="Cazenave R."/>
            <person name="Ahrendt S."/>
            <person name="Wang J."/>
            <person name="Lipzen A."/>
            <person name="Daum C."/>
            <person name="Barry K."/>
            <person name="Grigoriev I.V."/>
            <person name="Favel A."/>
            <person name="Rosso M.N."/>
            <person name="Martin F."/>
        </authorList>
    </citation>
    <scope>NUCLEOTIDE SEQUENCE [LARGE SCALE GENOMIC DNA]</scope>
    <source>
        <strain evidence="2 3">CIRM-BRFM 2984</strain>
    </source>
</reference>
<dbReference type="AlphaFoldDB" id="A0AAW0C8L6"/>
<evidence type="ECO:0000313" key="3">
    <source>
        <dbReference type="Proteomes" id="UP001362999"/>
    </source>
</evidence>
<proteinExistence type="predicted"/>
<name>A0AAW0C8L6_9AGAR</name>
<evidence type="ECO:0000313" key="2">
    <source>
        <dbReference type="EMBL" id="KAK7034085.1"/>
    </source>
</evidence>
<accession>A0AAW0C8L6</accession>
<feature type="non-terminal residue" evidence="2">
    <location>
        <position position="187"/>
    </location>
</feature>
<keyword evidence="3" id="KW-1185">Reference proteome</keyword>
<dbReference type="EMBL" id="JAWWNJ010000021">
    <property type="protein sequence ID" value="KAK7034085.1"/>
    <property type="molecule type" value="Genomic_DNA"/>
</dbReference>